<dbReference type="OrthoDB" id="1916829at2759"/>
<name>A0A7J7E3Z3_TRIWF</name>
<evidence type="ECO:0000256" key="1">
    <source>
        <dbReference type="SAM" id="MobiDB-lite"/>
    </source>
</evidence>
<keyword evidence="2" id="KW-1133">Transmembrane helix</keyword>
<keyword evidence="4" id="KW-1185">Reference proteome</keyword>
<feature type="compositionally biased region" description="Basic and acidic residues" evidence="1">
    <location>
        <begin position="158"/>
        <end position="207"/>
    </location>
</feature>
<feature type="region of interest" description="Disordered" evidence="1">
    <location>
        <begin position="154"/>
        <end position="218"/>
    </location>
</feature>
<evidence type="ECO:0000256" key="2">
    <source>
        <dbReference type="SAM" id="Phobius"/>
    </source>
</evidence>
<organism evidence="3 4">
    <name type="scientific">Tripterygium wilfordii</name>
    <name type="common">Thunder God vine</name>
    <dbReference type="NCBI Taxonomy" id="458696"/>
    <lineage>
        <taxon>Eukaryota</taxon>
        <taxon>Viridiplantae</taxon>
        <taxon>Streptophyta</taxon>
        <taxon>Embryophyta</taxon>
        <taxon>Tracheophyta</taxon>
        <taxon>Spermatophyta</taxon>
        <taxon>Magnoliopsida</taxon>
        <taxon>eudicotyledons</taxon>
        <taxon>Gunneridae</taxon>
        <taxon>Pentapetalae</taxon>
        <taxon>rosids</taxon>
        <taxon>fabids</taxon>
        <taxon>Celastrales</taxon>
        <taxon>Celastraceae</taxon>
        <taxon>Tripterygium</taxon>
    </lineage>
</organism>
<dbReference type="PANTHER" id="PTHR33640">
    <property type="entry name" value="TRANSMEMBRANE PROTEIN"/>
    <property type="match status" value="1"/>
</dbReference>
<keyword evidence="2" id="KW-0472">Membrane</keyword>
<dbReference type="FunCoup" id="A0A7J7E3Z3">
    <property type="interactions" value="386"/>
</dbReference>
<keyword evidence="2" id="KW-0812">Transmembrane</keyword>
<gene>
    <name evidence="3" type="ORF">HS088_TW01G00914</name>
</gene>
<dbReference type="PANTHER" id="PTHR33640:SF3">
    <property type="entry name" value="DUF4408 DOMAIN-CONTAINING PROTEIN"/>
    <property type="match status" value="1"/>
</dbReference>
<comment type="caution">
    <text evidence="3">The sequence shown here is derived from an EMBL/GenBank/DDBJ whole genome shotgun (WGS) entry which is preliminary data.</text>
</comment>
<accession>A0A7J7E3Z3</accession>
<evidence type="ECO:0000313" key="4">
    <source>
        <dbReference type="Proteomes" id="UP000593562"/>
    </source>
</evidence>
<dbReference type="Proteomes" id="UP000593562">
    <property type="component" value="Unassembled WGS sequence"/>
</dbReference>
<feature type="transmembrane region" description="Helical" evidence="2">
    <location>
        <begin position="59"/>
        <end position="82"/>
    </location>
</feature>
<sequence>MENVKEEKTSAIMLTYNRLRSAAKLFRFVELCLALVFLLWIFTRLPFAVRISGEYFQKLAGIVTSPLFVVLLCNGIIGALFAKSGGFSAENPAEAEVYEEFIENSVENSENRGVKLLSADSAAVANPPSLEAEEIVFQDKEIICQESAISISDASENDIDKESESDTPKPYRRSKSEKLKRESSEMAVEKLRRSETEKFRKSKKSDEIPDEDLLPSEDLSDEEFQKAIDDFIAKHLKFRRQESIAIVVPNQA</sequence>
<evidence type="ECO:0000313" key="3">
    <source>
        <dbReference type="EMBL" id="KAF5752996.1"/>
    </source>
</evidence>
<feature type="compositionally biased region" description="Acidic residues" evidence="1">
    <location>
        <begin position="208"/>
        <end position="218"/>
    </location>
</feature>
<reference evidence="3 4" key="1">
    <citation type="journal article" date="2020" name="Nat. Commun.">
        <title>Genome of Tripterygium wilfordii and identification of cytochrome P450 involved in triptolide biosynthesis.</title>
        <authorList>
            <person name="Tu L."/>
            <person name="Su P."/>
            <person name="Zhang Z."/>
            <person name="Gao L."/>
            <person name="Wang J."/>
            <person name="Hu T."/>
            <person name="Zhou J."/>
            <person name="Zhang Y."/>
            <person name="Zhao Y."/>
            <person name="Liu Y."/>
            <person name="Song Y."/>
            <person name="Tong Y."/>
            <person name="Lu Y."/>
            <person name="Yang J."/>
            <person name="Xu C."/>
            <person name="Jia M."/>
            <person name="Peters R.J."/>
            <person name="Huang L."/>
            <person name="Gao W."/>
        </authorList>
    </citation>
    <scope>NUCLEOTIDE SEQUENCE [LARGE SCALE GENOMIC DNA]</scope>
    <source>
        <strain evidence="4">cv. XIE 37</strain>
        <tissue evidence="3">Leaf</tissue>
    </source>
</reference>
<protein>
    <submittedName>
        <fullName evidence="3">Uncharacterized protein</fullName>
    </submittedName>
</protein>
<dbReference type="InParanoid" id="A0A7J7E3Z3"/>
<dbReference type="EMBL" id="JAAARO010000001">
    <property type="protein sequence ID" value="KAF5752996.1"/>
    <property type="molecule type" value="Genomic_DNA"/>
</dbReference>
<proteinExistence type="predicted"/>
<dbReference type="AlphaFoldDB" id="A0A7J7E3Z3"/>
<feature type="transmembrane region" description="Helical" evidence="2">
    <location>
        <begin position="28"/>
        <end position="47"/>
    </location>
</feature>